<gene>
    <name evidence="2" type="ORF">KC19_10G133600</name>
</gene>
<name>A0A8T0GMP5_CERPU</name>
<keyword evidence="3" id="KW-1185">Reference proteome</keyword>
<protein>
    <submittedName>
        <fullName evidence="2">Uncharacterized protein</fullName>
    </submittedName>
</protein>
<comment type="caution">
    <text evidence="2">The sequence shown here is derived from an EMBL/GenBank/DDBJ whole genome shotgun (WGS) entry which is preliminary data.</text>
</comment>
<accession>A0A8T0GMP5</accession>
<dbReference type="Proteomes" id="UP000822688">
    <property type="component" value="Chromosome 10"/>
</dbReference>
<dbReference type="EMBL" id="CM026431">
    <property type="protein sequence ID" value="KAG0559847.1"/>
    <property type="molecule type" value="Genomic_DNA"/>
</dbReference>
<evidence type="ECO:0000256" key="1">
    <source>
        <dbReference type="SAM" id="MobiDB-lite"/>
    </source>
</evidence>
<evidence type="ECO:0000313" key="3">
    <source>
        <dbReference type="Proteomes" id="UP000822688"/>
    </source>
</evidence>
<organism evidence="2 3">
    <name type="scientific">Ceratodon purpureus</name>
    <name type="common">Fire moss</name>
    <name type="synonym">Dicranum purpureum</name>
    <dbReference type="NCBI Taxonomy" id="3225"/>
    <lineage>
        <taxon>Eukaryota</taxon>
        <taxon>Viridiplantae</taxon>
        <taxon>Streptophyta</taxon>
        <taxon>Embryophyta</taxon>
        <taxon>Bryophyta</taxon>
        <taxon>Bryophytina</taxon>
        <taxon>Bryopsida</taxon>
        <taxon>Dicranidae</taxon>
        <taxon>Pseudoditrichales</taxon>
        <taxon>Ditrichaceae</taxon>
        <taxon>Ceratodon</taxon>
    </lineage>
</organism>
<dbReference type="AlphaFoldDB" id="A0A8T0GMP5"/>
<proteinExistence type="predicted"/>
<reference evidence="2" key="1">
    <citation type="submission" date="2020-06" db="EMBL/GenBank/DDBJ databases">
        <title>WGS assembly of Ceratodon purpureus strain R40.</title>
        <authorList>
            <person name="Carey S.B."/>
            <person name="Jenkins J."/>
            <person name="Shu S."/>
            <person name="Lovell J.T."/>
            <person name="Sreedasyam A."/>
            <person name="Maumus F."/>
            <person name="Tiley G.P."/>
            <person name="Fernandez-Pozo N."/>
            <person name="Barry K."/>
            <person name="Chen C."/>
            <person name="Wang M."/>
            <person name="Lipzen A."/>
            <person name="Daum C."/>
            <person name="Saski C.A."/>
            <person name="Payton A.C."/>
            <person name="Mcbreen J.C."/>
            <person name="Conrad R.E."/>
            <person name="Kollar L.M."/>
            <person name="Olsson S."/>
            <person name="Huttunen S."/>
            <person name="Landis J.B."/>
            <person name="Wickett N.J."/>
            <person name="Johnson M.G."/>
            <person name="Rensing S.A."/>
            <person name="Grimwood J."/>
            <person name="Schmutz J."/>
            <person name="Mcdaniel S.F."/>
        </authorList>
    </citation>
    <scope>NUCLEOTIDE SEQUENCE</scope>
    <source>
        <strain evidence="2">R40</strain>
    </source>
</reference>
<sequence>MRFTPQGSAPQNELLNIPPHILTKPRAPQLNPPPTFQTPAAHPHSTSPNKLRALHSTQQHRKLLNNNQLTLFLGTSRLRIPQLCDENRQRACLSTTADPT</sequence>
<feature type="region of interest" description="Disordered" evidence="1">
    <location>
        <begin position="22"/>
        <end position="49"/>
    </location>
</feature>
<evidence type="ECO:0000313" key="2">
    <source>
        <dbReference type="EMBL" id="KAG0559847.1"/>
    </source>
</evidence>